<evidence type="ECO:0008006" key="3">
    <source>
        <dbReference type="Google" id="ProtNLM"/>
    </source>
</evidence>
<dbReference type="SUPFAM" id="SSF52047">
    <property type="entry name" value="RNI-like"/>
    <property type="match status" value="1"/>
</dbReference>
<proteinExistence type="predicted"/>
<protein>
    <recommendedName>
        <fullName evidence="3">F-box domain-containing protein</fullName>
    </recommendedName>
</protein>
<gene>
    <name evidence="1" type="ORF">NP233_g11255</name>
</gene>
<dbReference type="Proteomes" id="UP001213000">
    <property type="component" value="Unassembled WGS sequence"/>
</dbReference>
<name>A0AAD5VIU6_9AGAR</name>
<dbReference type="EMBL" id="JANIEX010001305">
    <property type="protein sequence ID" value="KAJ3559470.1"/>
    <property type="molecule type" value="Genomic_DNA"/>
</dbReference>
<dbReference type="AlphaFoldDB" id="A0AAD5VIU6"/>
<evidence type="ECO:0000313" key="1">
    <source>
        <dbReference type="EMBL" id="KAJ3559470.1"/>
    </source>
</evidence>
<sequence length="456" mass="51798">MADVKPGECHQCYMDRIPNEVLSRIIVLHVQSELLQLPSYKRDLKYQSHTYTTLRLACKRWDETILSTPRLWSWLRMHFDDPLGNRESLIIPPEALHNWVTRSGGSSLSIHFDISFIQPSYPDHEDLYIYITKVLDILWSSIDRWNNVAFLLQSQEDIALFAHRSFQGAVRLKDLQFRGLIKHRGPDSPNLSPQIESLFQQLSSIQLASLNLDAANSVICRSLIQCIPVSRLTRLKLVLGAGILLSEGLQICRNCTSLTWLDLESCLASGQQTSATKPIMFPELRILQLSSTCPDTDPNLSLPIIHSPKLEVLSMISDVDDPESTGHLLSEVSCFLSESQCSLKLLRVGLCLAENILYLTQNTSLFRIPNVQFQIPYQERQQTEALQIISQACDASGRTLGGIIDPGVTDGSYLGWATTNQSMSRLMEELHYKDLYSYLHDYLREPFDPYLPKMML</sequence>
<evidence type="ECO:0000313" key="2">
    <source>
        <dbReference type="Proteomes" id="UP001213000"/>
    </source>
</evidence>
<reference evidence="1" key="1">
    <citation type="submission" date="2022-07" db="EMBL/GenBank/DDBJ databases">
        <title>Genome Sequence of Leucocoprinus birnbaumii.</title>
        <authorList>
            <person name="Buettner E."/>
        </authorList>
    </citation>
    <scope>NUCLEOTIDE SEQUENCE</scope>
    <source>
        <strain evidence="1">VT141</strain>
    </source>
</reference>
<comment type="caution">
    <text evidence="1">The sequence shown here is derived from an EMBL/GenBank/DDBJ whole genome shotgun (WGS) entry which is preliminary data.</text>
</comment>
<keyword evidence="2" id="KW-1185">Reference proteome</keyword>
<accession>A0AAD5VIU6</accession>
<organism evidence="1 2">
    <name type="scientific">Leucocoprinus birnbaumii</name>
    <dbReference type="NCBI Taxonomy" id="56174"/>
    <lineage>
        <taxon>Eukaryota</taxon>
        <taxon>Fungi</taxon>
        <taxon>Dikarya</taxon>
        <taxon>Basidiomycota</taxon>
        <taxon>Agaricomycotina</taxon>
        <taxon>Agaricomycetes</taxon>
        <taxon>Agaricomycetidae</taxon>
        <taxon>Agaricales</taxon>
        <taxon>Agaricineae</taxon>
        <taxon>Agaricaceae</taxon>
        <taxon>Leucocoprinus</taxon>
    </lineage>
</organism>